<reference evidence="1 2" key="1">
    <citation type="submission" date="2017-03" db="EMBL/GenBank/DDBJ databases">
        <title>Rapid Whole Genome Sequencing of Comamonas kerstersii Causing Continuous ambulatory Peritoneal Dialysis-Associated Peritonitis.</title>
        <authorList>
            <person name="Zheng B."/>
        </authorList>
    </citation>
    <scope>NUCLEOTIDE SEQUENCE [LARGE SCALE GENOMIC DNA]</scope>
    <source>
        <strain evidence="1 2">8943</strain>
    </source>
</reference>
<evidence type="ECO:0000313" key="2">
    <source>
        <dbReference type="Proteomes" id="UP000242792"/>
    </source>
</evidence>
<dbReference type="InterPro" id="IPR002481">
    <property type="entry name" value="FUR"/>
</dbReference>
<dbReference type="Proteomes" id="UP000242792">
    <property type="component" value="Chromosome"/>
</dbReference>
<organism evidence="1 2">
    <name type="scientific">Comamonas kerstersii</name>
    <dbReference type="NCBI Taxonomy" id="225992"/>
    <lineage>
        <taxon>Bacteria</taxon>
        <taxon>Pseudomonadati</taxon>
        <taxon>Pseudomonadota</taxon>
        <taxon>Betaproteobacteria</taxon>
        <taxon>Burkholderiales</taxon>
        <taxon>Comamonadaceae</taxon>
        <taxon>Comamonas</taxon>
    </lineage>
</organism>
<sequence length="192" mass="21183">MTKPQKLCTTCFCGHCFPGPHAYSDGSACQAARAHRSPAFSMPPVFTKGKNTMHSTPAPLSLPERLRAAGILPTRQRLAIAQVLLQQPVHMCADEVLLAARKILPTLSRATVYNTLPVMVQGGLLRALRMDAERMIYDSRVEAHSHIYHEDTGMVQDLDASELSLPHIPSLPSDLEVVGYDLIVRVRKHTTH</sequence>
<dbReference type="GO" id="GO:1900376">
    <property type="term" value="P:regulation of secondary metabolite biosynthetic process"/>
    <property type="evidence" value="ECO:0007669"/>
    <property type="project" value="TreeGrafter"/>
</dbReference>
<dbReference type="InterPro" id="IPR036388">
    <property type="entry name" value="WH-like_DNA-bd_sf"/>
</dbReference>
<dbReference type="CDD" id="cd07153">
    <property type="entry name" value="Fur_like"/>
    <property type="match status" value="1"/>
</dbReference>
<evidence type="ECO:0000313" key="1">
    <source>
        <dbReference type="EMBL" id="AQZ97112.1"/>
    </source>
</evidence>
<dbReference type="OrthoDB" id="8659436at2"/>
<protein>
    <submittedName>
        <fullName evidence="1">Uncharacterized protein</fullName>
    </submittedName>
</protein>
<dbReference type="GO" id="GO:0008270">
    <property type="term" value="F:zinc ion binding"/>
    <property type="evidence" value="ECO:0007669"/>
    <property type="project" value="TreeGrafter"/>
</dbReference>
<dbReference type="InterPro" id="IPR036390">
    <property type="entry name" value="WH_DNA-bd_sf"/>
</dbReference>
<gene>
    <name evidence="1" type="ORF">B5M06_01370</name>
</gene>
<dbReference type="Pfam" id="PF01475">
    <property type="entry name" value="FUR"/>
    <property type="match status" value="1"/>
</dbReference>
<dbReference type="GO" id="GO:0045892">
    <property type="term" value="P:negative regulation of DNA-templated transcription"/>
    <property type="evidence" value="ECO:0007669"/>
    <property type="project" value="TreeGrafter"/>
</dbReference>
<dbReference type="EMBL" id="CP020121">
    <property type="protein sequence ID" value="AQZ97112.1"/>
    <property type="molecule type" value="Genomic_DNA"/>
</dbReference>
<dbReference type="SUPFAM" id="SSF46785">
    <property type="entry name" value="Winged helix' DNA-binding domain"/>
    <property type="match status" value="1"/>
</dbReference>
<dbReference type="GO" id="GO:0000976">
    <property type="term" value="F:transcription cis-regulatory region binding"/>
    <property type="evidence" value="ECO:0007669"/>
    <property type="project" value="TreeGrafter"/>
</dbReference>
<proteinExistence type="predicted"/>
<dbReference type="AlphaFoldDB" id="A0A1V0BB41"/>
<dbReference type="PANTHER" id="PTHR33202">
    <property type="entry name" value="ZINC UPTAKE REGULATION PROTEIN"/>
    <property type="match status" value="1"/>
</dbReference>
<dbReference type="GO" id="GO:0003700">
    <property type="term" value="F:DNA-binding transcription factor activity"/>
    <property type="evidence" value="ECO:0007669"/>
    <property type="project" value="InterPro"/>
</dbReference>
<dbReference type="KEGG" id="cke:B5M06_01370"/>
<name>A0A1V0BB41_9BURK</name>
<accession>A0A1V0BB41</accession>
<dbReference type="Gene3D" id="1.10.10.10">
    <property type="entry name" value="Winged helix-like DNA-binding domain superfamily/Winged helix DNA-binding domain"/>
    <property type="match status" value="1"/>
</dbReference>
<dbReference type="PANTHER" id="PTHR33202:SF7">
    <property type="entry name" value="FERRIC UPTAKE REGULATION PROTEIN"/>
    <property type="match status" value="1"/>
</dbReference>